<organism evidence="2 3">
    <name type="scientific">Phyllosticta citribraziliensis</name>
    <dbReference type="NCBI Taxonomy" id="989973"/>
    <lineage>
        <taxon>Eukaryota</taxon>
        <taxon>Fungi</taxon>
        <taxon>Dikarya</taxon>
        <taxon>Ascomycota</taxon>
        <taxon>Pezizomycotina</taxon>
        <taxon>Dothideomycetes</taxon>
        <taxon>Dothideomycetes incertae sedis</taxon>
        <taxon>Botryosphaeriales</taxon>
        <taxon>Phyllostictaceae</taxon>
        <taxon>Phyllosticta</taxon>
    </lineage>
</organism>
<name>A0ABR1L8I7_9PEZI</name>
<feature type="region of interest" description="Disordered" evidence="1">
    <location>
        <begin position="114"/>
        <end position="152"/>
    </location>
</feature>
<accession>A0ABR1L8I7</accession>
<dbReference type="EMBL" id="JBBPEH010000013">
    <property type="protein sequence ID" value="KAK7530731.1"/>
    <property type="molecule type" value="Genomic_DNA"/>
</dbReference>
<comment type="caution">
    <text evidence="2">The sequence shown here is derived from an EMBL/GenBank/DDBJ whole genome shotgun (WGS) entry which is preliminary data.</text>
</comment>
<feature type="compositionally biased region" description="Basic and acidic residues" evidence="1">
    <location>
        <begin position="199"/>
        <end position="212"/>
    </location>
</feature>
<evidence type="ECO:0000313" key="2">
    <source>
        <dbReference type="EMBL" id="KAK7530731.1"/>
    </source>
</evidence>
<evidence type="ECO:0000313" key="3">
    <source>
        <dbReference type="Proteomes" id="UP001360953"/>
    </source>
</evidence>
<sequence length="266" mass="29720">MGRVNRGARSETWMSVDGLPGEFAARHVPTSNLGIDGAVRSLIWLLWGDGDGQWSVRDGCGGINNKGKRKRNKKPLSASAALCGRQTRRLLADPAATYRDEATSGYLYTQTDTKIRKERESDTKGSLYSSASRQRCTRNRRQSTHSPSDSLALSVSLSRAAAWPPHLQAQVAPVPADHPSVRPSVRRLYQIISTTGTQRDFEKKKRETEKGRPRGRRTLSRTRASPPRTMPRGNVRRETEGRQSQGRTDRTAPVAWVACGRWRFII</sequence>
<dbReference type="GeneID" id="92026828"/>
<evidence type="ECO:0000256" key="1">
    <source>
        <dbReference type="SAM" id="MobiDB-lite"/>
    </source>
</evidence>
<feature type="compositionally biased region" description="Polar residues" evidence="1">
    <location>
        <begin position="124"/>
        <end position="134"/>
    </location>
</feature>
<reference evidence="2 3" key="1">
    <citation type="submission" date="2024-04" db="EMBL/GenBank/DDBJ databases">
        <title>Phyllosticta paracitricarpa is synonymous to the EU quarantine fungus P. citricarpa based on phylogenomic analyses.</title>
        <authorList>
            <consortium name="Lawrence Berkeley National Laboratory"/>
            <person name="Van ingen-buijs V.A."/>
            <person name="Van westerhoven A.C."/>
            <person name="Haridas S."/>
            <person name="Skiadas P."/>
            <person name="Martin F."/>
            <person name="Groenewald J.Z."/>
            <person name="Crous P.W."/>
            <person name="Seidl M.F."/>
        </authorList>
    </citation>
    <scope>NUCLEOTIDE SEQUENCE [LARGE SCALE GENOMIC DNA]</scope>
    <source>
        <strain evidence="2 3">CPC 17464</strain>
    </source>
</reference>
<dbReference type="RefSeq" id="XP_066650804.1">
    <property type="nucleotide sequence ID" value="XM_066793922.1"/>
</dbReference>
<proteinExistence type="predicted"/>
<feature type="compositionally biased region" description="Basic and acidic residues" evidence="1">
    <location>
        <begin position="114"/>
        <end position="123"/>
    </location>
</feature>
<keyword evidence="3" id="KW-1185">Reference proteome</keyword>
<dbReference type="Proteomes" id="UP001360953">
    <property type="component" value="Unassembled WGS sequence"/>
</dbReference>
<gene>
    <name evidence="2" type="ORF">J3D65DRAFT_133618</name>
</gene>
<feature type="region of interest" description="Disordered" evidence="1">
    <location>
        <begin position="191"/>
        <end position="252"/>
    </location>
</feature>
<protein>
    <submittedName>
        <fullName evidence="2">Uncharacterized protein</fullName>
    </submittedName>
</protein>